<dbReference type="InterPro" id="IPR002048">
    <property type="entry name" value="EF_hand_dom"/>
</dbReference>
<dbReference type="PROSITE" id="PS50222">
    <property type="entry name" value="EF_HAND_2"/>
    <property type="match status" value="3"/>
</dbReference>
<gene>
    <name evidence="4" type="ORF">LIER_22520</name>
</gene>
<dbReference type="SUPFAM" id="SSF47473">
    <property type="entry name" value="EF-hand"/>
    <property type="match status" value="1"/>
</dbReference>
<dbReference type="CDD" id="cd00051">
    <property type="entry name" value="EFh"/>
    <property type="match status" value="1"/>
</dbReference>
<organism evidence="4 5">
    <name type="scientific">Lithospermum erythrorhizon</name>
    <name type="common">Purple gromwell</name>
    <name type="synonym">Lithospermum officinale var. erythrorhizon</name>
    <dbReference type="NCBI Taxonomy" id="34254"/>
    <lineage>
        <taxon>Eukaryota</taxon>
        <taxon>Viridiplantae</taxon>
        <taxon>Streptophyta</taxon>
        <taxon>Embryophyta</taxon>
        <taxon>Tracheophyta</taxon>
        <taxon>Spermatophyta</taxon>
        <taxon>Magnoliopsida</taxon>
        <taxon>eudicotyledons</taxon>
        <taxon>Gunneridae</taxon>
        <taxon>Pentapetalae</taxon>
        <taxon>asterids</taxon>
        <taxon>lamiids</taxon>
        <taxon>Boraginales</taxon>
        <taxon>Boraginaceae</taxon>
        <taxon>Boraginoideae</taxon>
        <taxon>Lithospermeae</taxon>
        <taxon>Lithospermum</taxon>
    </lineage>
</organism>
<proteinExistence type="predicted"/>
<keyword evidence="2" id="KW-0106">Calcium</keyword>
<keyword evidence="5" id="KW-1185">Reference proteome</keyword>
<feature type="domain" description="EF-hand" evidence="3">
    <location>
        <begin position="44"/>
        <end position="76"/>
    </location>
</feature>
<dbReference type="Gene3D" id="1.10.238.10">
    <property type="entry name" value="EF-hand"/>
    <property type="match status" value="1"/>
</dbReference>
<dbReference type="Pfam" id="PF13202">
    <property type="entry name" value="EF-hand_5"/>
    <property type="match status" value="1"/>
</dbReference>
<keyword evidence="1" id="KW-0677">Repeat</keyword>
<sequence>MSMNLQDMSEVEKVFQRFDTKGDGKISADELSAMHFLGSTTSSDEVSRMMEELGSNKDGFINLQEFGDFCRENTGNKVMEVLDRELKKAFEMFDEDGDGAMIVRR</sequence>
<dbReference type="Proteomes" id="UP001454036">
    <property type="component" value="Unassembled WGS sequence"/>
</dbReference>
<evidence type="ECO:0000259" key="3">
    <source>
        <dbReference type="PROSITE" id="PS50222"/>
    </source>
</evidence>
<feature type="domain" description="EF-hand" evidence="3">
    <location>
        <begin position="6"/>
        <end position="41"/>
    </location>
</feature>
<dbReference type="GO" id="GO:0005509">
    <property type="term" value="F:calcium ion binding"/>
    <property type="evidence" value="ECO:0007669"/>
    <property type="project" value="InterPro"/>
</dbReference>
<comment type="caution">
    <text evidence="4">The sequence shown here is derived from an EMBL/GenBank/DDBJ whole genome shotgun (WGS) entry which is preliminary data.</text>
</comment>
<feature type="domain" description="EF-hand" evidence="3">
    <location>
        <begin position="81"/>
        <end position="105"/>
    </location>
</feature>
<dbReference type="Pfam" id="PF13499">
    <property type="entry name" value="EF-hand_7"/>
    <property type="match status" value="1"/>
</dbReference>
<evidence type="ECO:0000256" key="2">
    <source>
        <dbReference type="ARBA" id="ARBA00022837"/>
    </source>
</evidence>
<dbReference type="InterPro" id="IPR011992">
    <property type="entry name" value="EF-hand-dom_pair"/>
</dbReference>
<dbReference type="AlphaFoldDB" id="A0AAV3QVF9"/>
<evidence type="ECO:0000313" key="4">
    <source>
        <dbReference type="EMBL" id="GAA0167634.1"/>
    </source>
</evidence>
<evidence type="ECO:0000256" key="1">
    <source>
        <dbReference type="ARBA" id="ARBA00022737"/>
    </source>
</evidence>
<evidence type="ECO:0000313" key="5">
    <source>
        <dbReference type="Proteomes" id="UP001454036"/>
    </source>
</evidence>
<dbReference type="SMART" id="SM00054">
    <property type="entry name" value="EFh"/>
    <property type="match status" value="3"/>
</dbReference>
<name>A0AAV3QVF9_LITER</name>
<dbReference type="InterPro" id="IPR050145">
    <property type="entry name" value="Centrin_CML-like"/>
</dbReference>
<protein>
    <recommendedName>
        <fullName evidence="3">EF-hand domain-containing protein</fullName>
    </recommendedName>
</protein>
<accession>A0AAV3QVF9</accession>
<dbReference type="PANTHER" id="PTHR23050">
    <property type="entry name" value="CALCIUM BINDING PROTEIN"/>
    <property type="match status" value="1"/>
</dbReference>
<dbReference type="EMBL" id="BAABME010006164">
    <property type="protein sequence ID" value="GAA0167634.1"/>
    <property type="molecule type" value="Genomic_DNA"/>
</dbReference>
<reference evidence="4 5" key="1">
    <citation type="submission" date="2024-01" db="EMBL/GenBank/DDBJ databases">
        <title>The complete chloroplast genome sequence of Lithospermum erythrorhizon: insights into the phylogenetic relationship among Boraginaceae species and the maternal lineages of purple gromwells.</title>
        <authorList>
            <person name="Okada T."/>
            <person name="Watanabe K."/>
        </authorList>
    </citation>
    <scope>NUCLEOTIDE SEQUENCE [LARGE SCALE GENOMIC DNA]</scope>
</reference>